<dbReference type="Proteomes" id="UP000321389">
    <property type="component" value="Chromosome"/>
</dbReference>
<sequence length="659" mass="70126">MAILAAISTVAASAAAECRSFDEAARLSGAQYVDLRLTRGSPIGDWELIPNDARGAILAYLRYPTMPGAQERNGLIFYHTDGEAICGYFWERGRMEADAARGVPTIQPDAVFRLPVESPEALSRMIEETLAVLTLRSANPARSPRPRAGGGETRSVAPLRLLPTDADDALEPRLEAMSRALFAEFASEVETLSSLTILPALNIGTVPFGALDPNGDGTPIVASTMVTIEESMKSIVDGNIFGMHPAAGAAEPAPIAPQAIAGDPDATGDPTWIFPRLPGAADEARAVAEHFRTLPLVGGDVTVATLKQRLVDAEYIHIAAHGMSSASDPMDGSFLALSDGRLTAREIQALPLTKAPLVVLSACQTGLGSPLQAGVIGLARAFIVAGASSVVASLWNVDDEATSWIMARFAEHISRLPPAEALRRTQDEARLRWPDPTIWASFMLFGARTVGLDTAPAAPMLAPGAFEVKVQIERDGRIEPITAGAIPIVYPDEIFAVEIASNFERPLEFNFLYLDAAGTTSFLTTEWLDARGRERMRIARFGDDPVGLERVVLVAREQVPGSAFVPLEEFTGASEMLTARALLHPASLGRLLPRQGIVRLGGFGAGAGPGATAPASEMVAKGQRIFATSAVSGVRNYLRPDQKSPLTAVMVFPVEVRSR</sequence>
<dbReference type="PANTHER" id="PTHR10098">
    <property type="entry name" value="RAPSYN-RELATED"/>
    <property type="match status" value="1"/>
</dbReference>
<evidence type="ECO:0000259" key="1">
    <source>
        <dbReference type="Pfam" id="PF12770"/>
    </source>
</evidence>
<name>A0A5B8L5J0_9HYPH</name>
<dbReference type="AlphaFoldDB" id="A0A5B8L5J0"/>
<gene>
    <name evidence="2" type="ORF">FQ775_23435</name>
</gene>
<dbReference type="EMBL" id="CP042301">
    <property type="protein sequence ID" value="QDZ03079.1"/>
    <property type="molecule type" value="Genomic_DNA"/>
</dbReference>
<dbReference type="OrthoDB" id="580982at2"/>
<feature type="domain" description="CHAT" evidence="1">
    <location>
        <begin position="173"/>
        <end position="446"/>
    </location>
</feature>
<evidence type="ECO:0000313" key="3">
    <source>
        <dbReference type="Proteomes" id="UP000321389"/>
    </source>
</evidence>
<accession>A0A5B8L5J0</accession>
<dbReference type="RefSeq" id="WP_146301712.1">
    <property type="nucleotide sequence ID" value="NZ_CP042301.2"/>
</dbReference>
<dbReference type="PANTHER" id="PTHR10098:SF108">
    <property type="entry name" value="TETRATRICOPEPTIDE REPEAT PROTEIN 28"/>
    <property type="match status" value="1"/>
</dbReference>
<dbReference type="InterPro" id="IPR024983">
    <property type="entry name" value="CHAT_dom"/>
</dbReference>
<dbReference type="KEGG" id="niy:FQ775_23435"/>
<protein>
    <submittedName>
        <fullName evidence="2">CHAT domain-containing protein</fullName>
    </submittedName>
</protein>
<evidence type="ECO:0000313" key="2">
    <source>
        <dbReference type="EMBL" id="QDZ03079.1"/>
    </source>
</evidence>
<dbReference type="Pfam" id="PF12770">
    <property type="entry name" value="CHAT"/>
    <property type="match status" value="1"/>
</dbReference>
<proteinExistence type="predicted"/>
<reference evidence="2" key="1">
    <citation type="submission" date="2020-04" db="EMBL/GenBank/DDBJ databases">
        <title>Nitratireductor sp. nov. isolated from mangrove soil.</title>
        <authorList>
            <person name="Ye Y."/>
        </authorList>
    </citation>
    <scope>NUCLEOTIDE SEQUENCE</scope>
    <source>
        <strain evidence="2">SY7</strain>
    </source>
</reference>
<keyword evidence="3" id="KW-1185">Reference proteome</keyword>
<organism evidence="2 3">
    <name type="scientific">Nitratireductor mangrovi</name>
    <dbReference type="NCBI Taxonomy" id="2599600"/>
    <lineage>
        <taxon>Bacteria</taxon>
        <taxon>Pseudomonadati</taxon>
        <taxon>Pseudomonadota</taxon>
        <taxon>Alphaproteobacteria</taxon>
        <taxon>Hyphomicrobiales</taxon>
        <taxon>Phyllobacteriaceae</taxon>
        <taxon>Nitratireductor</taxon>
    </lineage>
</organism>